<sequence>MLVIDEGAVSFHNPSIADYIRFHLNAGRGQLGALLASCGDMRQVERLVDAGRLADGAGILAQLIELKQALTSAVLGAEDTVDDDNREDHLEWALDTAETIGSSSLADYVAKRALELPRWSESTKDLLRLANSLDCSRLITQEVSAEFRALVDEHVSSQISERVATGWVEVNNWYAYLDEPIGWLAEGTLLDDMVECALEKLRELAAAPGDLSETSIGYLEALLSFLTDNDAHLLHDEEFRAVDRVREQLTQAREAAWRSLAERSPDRGRPVKLPSDPRHEQAVVAEFMSGLGNAESDGAG</sequence>
<keyword evidence="4" id="KW-1185">Reference proteome</keyword>
<evidence type="ECO:0000256" key="1">
    <source>
        <dbReference type="SAM" id="MobiDB-lite"/>
    </source>
</evidence>
<dbReference type="EMBL" id="JARAWC010000097">
    <property type="protein sequence ID" value="MDX2967324.1"/>
    <property type="molecule type" value="Genomic_DNA"/>
</dbReference>
<evidence type="ECO:0000313" key="3">
    <source>
        <dbReference type="EMBL" id="MDX3025835.1"/>
    </source>
</evidence>
<dbReference type="Proteomes" id="UP001282288">
    <property type="component" value="Unassembled WGS sequence"/>
</dbReference>
<evidence type="ECO:0000313" key="2">
    <source>
        <dbReference type="EMBL" id="MDX2967324.1"/>
    </source>
</evidence>
<evidence type="ECO:0000313" key="4">
    <source>
        <dbReference type="Proteomes" id="UP001272987"/>
    </source>
</evidence>
<protein>
    <submittedName>
        <fullName evidence="2">Uncharacterized protein</fullName>
    </submittedName>
</protein>
<comment type="caution">
    <text evidence="2">The sequence shown here is derived from an EMBL/GenBank/DDBJ whole genome shotgun (WGS) entry which is preliminary data.</text>
</comment>
<dbReference type="EMBL" id="JARAWP010000056">
    <property type="protein sequence ID" value="MDX3025835.1"/>
    <property type="molecule type" value="Genomic_DNA"/>
</dbReference>
<feature type="region of interest" description="Disordered" evidence="1">
    <location>
        <begin position="258"/>
        <end position="279"/>
    </location>
</feature>
<name>A0AAP6ELP1_9ACTN</name>
<feature type="compositionally biased region" description="Basic and acidic residues" evidence="1">
    <location>
        <begin position="260"/>
        <end position="279"/>
    </location>
</feature>
<dbReference type="RefSeq" id="WP_223786435.1">
    <property type="nucleotide sequence ID" value="NZ_BCMK01000012.1"/>
</dbReference>
<accession>A0AAP6ELP1</accession>
<dbReference type="AlphaFoldDB" id="A0AAP6ELP1"/>
<gene>
    <name evidence="2" type="ORF">PV399_47675</name>
    <name evidence="3" type="ORF">PV666_49440</name>
</gene>
<dbReference type="Proteomes" id="UP001272987">
    <property type="component" value="Unassembled WGS sequence"/>
</dbReference>
<organism evidence="2 5">
    <name type="scientific">Streptomyces acidiscabies</name>
    <dbReference type="NCBI Taxonomy" id="42234"/>
    <lineage>
        <taxon>Bacteria</taxon>
        <taxon>Bacillati</taxon>
        <taxon>Actinomycetota</taxon>
        <taxon>Actinomycetes</taxon>
        <taxon>Kitasatosporales</taxon>
        <taxon>Streptomycetaceae</taxon>
        <taxon>Streptomyces</taxon>
    </lineage>
</organism>
<dbReference type="GeneID" id="69813091"/>
<evidence type="ECO:0000313" key="5">
    <source>
        <dbReference type="Proteomes" id="UP001282288"/>
    </source>
</evidence>
<reference evidence="2 4" key="1">
    <citation type="journal article" date="2023" name="Microb. Genom.">
        <title>Mesoterricola silvestris gen. nov., sp. nov., Mesoterricola sediminis sp. nov., Geothrix oryzae sp. nov., Geothrix edaphica sp. nov., Geothrix rubra sp. nov., and Geothrix limicola sp. nov., six novel members of Acidobacteriota isolated from soils.</title>
        <authorList>
            <person name="Weisberg A.J."/>
            <person name="Pearce E."/>
            <person name="Kramer C.G."/>
            <person name="Chang J.H."/>
            <person name="Clarke C.R."/>
        </authorList>
    </citation>
    <scope>NUCLEOTIDE SEQUENCE</scope>
    <source>
        <strain evidence="3 4">NB05-1H</strain>
        <strain evidence="2">NRRL_B-16521</strain>
    </source>
</reference>
<proteinExistence type="predicted"/>